<dbReference type="SMART" id="SM00465">
    <property type="entry name" value="GIYc"/>
    <property type="match status" value="1"/>
</dbReference>
<evidence type="ECO:0000256" key="3">
    <source>
        <dbReference type="ARBA" id="ARBA00022759"/>
    </source>
</evidence>
<dbReference type="EMBL" id="CZBO01000001">
    <property type="protein sequence ID" value="CUP74269.1"/>
    <property type="molecule type" value="Genomic_DNA"/>
</dbReference>
<evidence type="ECO:0000256" key="2">
    <source>
        <dbReference type="ARBA" id="ARBA00022722"/>
    </source>
</evidence>
<dbReference type="InterPro" id="IPR054307">
    <property type="entry name" value="I-HmuI_NUMOD-like"/>
</dbReference>
<name>A0A174QVS4_9CLOT</name>
<dbReference type="InterPro" id="IPR003647">
    <property type="entry name" value="Intron_nuc_1_rpt"/>
</dbReference>
<evidence type="ECO:0000313" key="6">
    <source>
        <dbReference type="EMBL" id="CUP74269.1"/>
    </source>
</evidence>
<dbReference type="InterPro" id="IPR035901">
    <property type="entry name" value="GIY-YIG_endonuc_sf"/>
</dbReference>
<comment type="similarity">
    <text evidence="1">To endonucleases of group I introns of fungi and phage.</text>
</comment>
<proteinExistence type="predicted"/>
<organism evidence="6 7">
    <name type="scientific">Clostridium baratii</name>
    <dbReference type="NCBI Taxonomy" id="1561"/>
    <lineage>
        <taxon>Bacteria</taxon>
        <taxon>Bacillati</taxon>
        <taxon>Bacillota</taxon>
        <taxon>Clostridia</taxon>
        <taxon>Eubacteriales</taxon>
        <taxon>Clostridiaceae</taxon>
        <taxon>Clostridium</taxon>
    </lineage>
</organism>
<dbReference type="InterPro" id="IPR036388">
    <property type="entry name" value="WH-like_DNA-bd_sf"/>
</dbReference>
<dbReference type="Gene3D" id="1.10.10.10">
    <property type="entry name" value="Winged helix-like DNA-binding domain superfamily/Winged helix DNA-binding domain"/>
    <property type="match status" value="1"/>
</dbReference>
<dbReference type="RefSeq" id="WP_055206672.1">
    <property type="nucleotide sequence ID" value="NZ_CZBO01000001.1"/>
</dbReference>
<keyword evidence="2" id="KW-0540">Nuclease</keyword>
<dbReference type="AlphaFoldDB" id="A0A174QVS4"/>
<protein>
    <submittedName>
        <fullName evidence="6">Group I intron endonuclease</fullName>
    </submittedName>
</protein>
<evidence type="ECO:0000313" key="7">
    <source>
        <dbReference type="Proteomes" id="UP000095563"/>
    </source>
</evidence>
<dbReference type="CDD" id="cd10443">
    <property type="entry name" value="GIY-YIG_HE_Tlr8p_PBC-V_like"/>
    <property type="match status" value="1"/>
</dbReference>
<dbReference type="SUPFAM" id="SSF82771">
    <property type="entry name" value="GIY-YIG endonuclease"/>
    <property type="match status" value="1"/>
</dbReference>
<dbReference type="InterPro" id="IPR006350">
    <property type="entry name" value="Intron_endoG1"/>
</dbReference>
<dbReference type="GO" id="GO:0004519">
    <property type="term" value="F:endonuclease activity"/>
    <property type="evidence" value="ECO:0007669"/>
    <property type="project" value="UniProtKB-KW"/>
</dbReference>
<evidence type="ECO:0000256" key="1">
    <source>
        <dbReference type="ARBA" id="ARBA00010045"/>
    </source>
</evidence>
<dbReference type="GO" id="GO:0003677">
    <property type="term" value="F:DNA binding"/>
    <property type="evidence" value="ECO:0007669"/>
    <property type="project" value="InterPro"/>
</dbReference>
<dbReference type="SUPFAM" id="SSF64496">
    <property type="entry name" value="DNA-binding domain of intron-encoded endonucleases"/>
    <property type="match status" value="1"/>
</dbReference>
<dbReference type="Pfam" id="PF22083">
    <property type="entry name" value="I-HmuI_NUMOD-like"/>
    <property type="match status" value="1"/>
</dbReference>
<dbReference type="InterPro" id="IPR000305">
    <property type="entry name" value="GIY-YIG_endonuc"/>
</dbReference>
<sequence length="228" mass="26946">MRKYGVIYLIRNNINNKIYIGQTAVKGGFDRRYCHDLEKNTHNIHLKRSIEKYGIEAFYIDKEFDIAYSQEELDKLESMYISIYNATDSRYGYNIRSGGSNSPLAESTKKKLSESKKGKYKGEKNPMYGVRLCGEKHWNYGNHWDEDYKEKQRKAHKNQKHTEEQLLKMRVGHEKEKVKVYCITTDKIFDSIADAGRKYNLDTSTITKVCKGKRKHVKGYKFEYYKDK</sequence>
<dbReference type="Pfam" id="PF07460">
    <property type="entry name" value="NUMOD3"/>
    <property type="match status" value="2"/>
</dbReference>
<evidence type="ECO:0000259" key="5">
    <source>
        <dbReference type="PROSITE" id="PS50164"/>
    </source>
</evidence>
<reference evidence="6 7" key="1">
    <citation type="submission" date="2015-09" db="EMBL/GenBank/DDBJ databases">
        <authorList>
            <consortium name="Pathogen Informatics"/>
        </authorList>
    </citation>
    <scope>NUCLEOTIDE SEQUENCE [LARGE SCALE GENOMIC DNA]</scope>
    <source>
        <strain evidence="6 7">2789STDY5834956</strain>
    </source>
</reference>
<keyword evidence="3 6" id="KW-0255">Endonuclease</keyword>
<feature type="domain" description="GIY-YIG" evidence="5">
    <location>
        <begin position="3"/>
        <end position="95"/>
    </location>
</feature>
<dbReference type="NCBIfam" id="TIGR01453">
    <property type="entry name" value="grpIintron_endo"/>
    <property type="match status" value="1"/>
</dbReference>
<dbReference type="GO" id="GO:0016787">
    <property type="term" value="F:hydrolase activity"/>
    <property type="evidence" value="ECO:0007669"/>
    <property type="project" value="UniProtKB-KW"/>
</dbReference>
<dbReference type="PROSITE" id="PS50164">
    <property type="entry name" value="GIY_YIG"/>
    <property type="match status" value="1"/>
</dbReference>
<evidence type="ECO:0000256" key="4">
    <source>
        <dbReference type="ARBA" id="ARBA00022801"/>
    </source>
</evidence>
<dbReference type="SMART" id="SM00497">
    <property type="entry name" value="IENR1"/>
    <property type="match status" value="1"/>
</dbReference>
<dbReference type="Proteomes" id="UP000095563">
    <property type="component" value="Unassembled WGS sequence"/>
</dbReference>
<dbReference type="InterPro" id="IPR003611">
    <property type="entry name" value="NUMOD3"/>
</dbReference>
<keyword evidence="4" id="KW-0378">Hydrolase</keyword>
<gene>
    <name evidence="6" type="ORF">ERS852568_00626</name>
</gene>
<accession>A0A174QVS4</accession>
<dbReference type="Gene3D" id="3.40.1440.10">
    <property type="entry name" value="GIY-YIG endonuclease"/>
    <property type="match status" value="1"/>
</dbReference>